<reference evidence="9" key="2">
    <citation type="submission" date="2022-11" db="EMBL/GenBank/DDBJ databases">
        <title>complete genomes of mycoplasma synoviae ZX313 strain and SD2 strain.</title>
        <authorList>
            <person name="Zhong Q."/>
        </authorList>
    </citation>
    <scope>NUCLEOTIDE SEQUENCE</scope>
    <source>
        <strain evidence="9">SD2</strain>
    </source>
</reference>
<dbReference type="SUPFAM" id="SSF161098">
    <property type="entry name" value="MetI-like"/>
    <property type="match status" value="1"/>
</dbReference>
<evidence type="ECO:0000313" key="10">
    <source>
        <dbReference type="Proteomes" id="UP001164481"/>
    </source>
</evidence>
<evidence type="ECO:0000256" key="2">
    <source>
        <dbReference type="ARBA" id="ARBA00022448"/>
    </source>
</evidence>
<feature type="transmembrane region" description="Helical" evidence="7">
    <location>
        <begin position="147"/>
        <end position="170"/>
    </location>
</feature>
<evidence type="ECO:0000256" key="5">
    <source>
        <dbReference type="ARBA" id="ARBA00022989"/>
    </source>
</evidence>
<feature type="transmembrane region" description="Helical" evidence="7">
    <location>
        <begin position="7"/>
        <end position="34"/>
    </location>
</feature>
<evidence type="ECO:0000256" key="4">
    <source>
        <dbReference type="ARBA" id="ARBA00022692"/>
    </source>
</evidence>
<evidence type="ECO:0000256" key="6">
    <source>
        <dbReference type="ARBA" id="ARBA00023136"/>
    </source>
</evidence>
<dbReference type="GO" id="GO:0055085">
    <property type="term" value="P:transmembrane transport"/>
    <property type="evidence" value="ECO:0007669"/>
    <property type="project" value="InterPro"/>
</dbReference>
<evidence type="ECO:0000256" key="3">
    <source>
        <dbReference type="ARBA" id="ARBA00022475"/>
    </source>
</evidence>
<gene>
    <name evidence="9" type="ORF">OIE46_00640</name>
</gene>
<dbReference type="RefSeq" id="WP_109536948.1">
    <property type="nucleotide sequence ID" value="NZ_CP012624.1"/>
</dbReference>
<evidence type="ECO:0000313" key="9">
    <source>
        <dbReference type="EMBL" id="UZW64586.1"/>
    </source>
</evidence>
<dbReference type="Gene3D" id="1.10.3720.10">
    <property type="entry name" value="MetI-like"/>
    <property type="match status" value="1"/>
</dbReference>
<dbReference type="EMBL" id="CP107525">
    <property type="protein sequence ID" value="UZW64586.1"/>
    <property type="molecule type" value="Genomic_DNA"/>
</dbReference>
<dbReference type="InterPro" id="IPR050809">
    <property type="entry name" value="UgpAE/MalFG_permease"/>
</dbReference>
<dbReference type="PROSITE" id="PS50928">
    <property type="entry name" value="ABC_TM1"/>
    <property type="match status" value="1"/>
</dbReference>
<keyword evidence="2 7" id="KW-0813">Transport</keyword>
<organism evidence="9 10">
    <name type="scientific">Mycoplasmopsis synoviae</name>
    <name type="common">Mycoplasma synoviae</name>
    <dbReference type="NCBI Taxonomy" id="2109"/>
    <lineage>
        <taxon>Bacteria</taxon>
        <taxon>Bacillati</taxon>
        <taxon>Mycoplasmatota</taxon>
        <taxon>Mycoplasmoidales</taxon>
        <taxon>Metamycoplasmataceae</taxon>
        <taxon>Mycoplasmopsis</taxon>
    </lineage>
</organism>
<keyword evidence="5 7" id="KW-1133">Transmembrane helix</keyword>
<sequence length="284" mass="32010">MYKKRFFFGMILPSIIVFIIVILVPTILALGYSFTDWNGRSGKDLKASWIGFKNYVDIFKDSHFASRIGYTFVFSIASLLLVNIIAFALAYVLNSKLIKGRNIFRSFFFIPNIIGGLVIAYIWQSILQGVYYSIYKQEGSFATLNKWSGLLSMTVVYTWQMAGYIMLIYLAALQNVSKTLDEAAQIEGVSKFKRFKSVVIPAVLPALTVSFFLVLSGSFRMFDLNFILTNERPDSSLLAYDIYTTGDINTQYGLAEAKSVIFVILVSIISISQVAISKKFEVQT</sequence>
<dbReference type="Proteomes" id="UP001164481">
    <property type="component" value="Chromosome"/>
</dbReference>
<feature type="transmembrane region" description="Helical" evidence="7">
    <location>
        <begin position="198"/>
        <end position="219"/>
    </location>
</feature>
<evidence type="ECO:0000259" key="8">
    <source>
        <dbReference type="PROSITE" id="PS50928"/>
    </source>
</evidence>
<proteinExistence type="inferred from homology"/>
<keyword evidence="4 7" id="KW-0812">Transmembrane</keyword>
<reference evidence="9" key="1">
    <citation type="submission" date="2022-10" db="EMBL/GenBank/DDBJ databases">
        <authorList>
            <person name="Wei X."/>
        </authorList>
    </citation>
    <scope>NUCLEOTIDE SEQUENCE</scope>
    <source>
        <strain evidence="9">SD2</strain>
    </source>
</reference>
<dbReference type="PANTHER" id="PTHR43227">
    <property type="entry name" value="BLL4140 PROTEIN"/>
    <property type="match status" value="1"/>
</dbReference>
<evidence type="ECO:0000256" key="1">
    <source>
        <dbReference type="ARBA" id="ARBA00004651"/>
    </source>
</evidence>
<feature type="domain" description="ABC transmembrane type-1" evidence="8">
    <location>
        <begin position="68"/>
        <end position="273"/>
    </location>
</feature>
<feature type="transmembrane region" description="Helical" evidence="7">
    <location>
        <begin position="106"/>
        <end position="127"/>
    </location>
</feature>
<dbReference type="GO" id="GO:0005886">
    <property type="term" value="C:plasma membrane"/>
    <property type="evidence" value="ECO:0007669"/>
    <property type="project" value="UniProtKB-SubCell"/>
</dbReference>
<comment type="similarity">
    <text evidence="7">Belongs to the binding-protein-dependent transport system permease family.</text>
</comment>
<keyword evidence="6 7" id="KW-0472">Membrane</keyword>
<dbReference type="InterPro" id="IPR035906">
    <property type="entry name" value="MetI-like_sf"/>
</dbReference>
<feature type="transmembrane region" description="Helical" evidence="7">
    <location>
        <begin position="259"/>
        <end position="276"/>
    </location>
</feature>
<dbReference type="PANTHER" id="PTHR43227:SF11">
    <property type="entry name" value="BLL4140 PROTEIN"/>
    <property type="match status" value="1"/>
</dbReference>
<dbReference type="Pfam" id="PF00528">
    <property type="entry name" value="BPD_transp_1"/>
    <property type="match status" value="1"/>
</dbReference>
<keyword evidence="3" id="KW-1003">Cell membrane</keyword>
<protein>
    <submittedName>
        <fullName evidence="9">Sugar ABC transporter permease</fullName>
    </submittedName>
</protein>
<name>A0AAN1EE09_MYCSY</name>
<feature type="transmembrane region" description="Helical" evidence="7">
    <location>
        <begin position="68"/>
        <end position="94"/>
    </location>
</feature>
<dbReference type="CDD" id="cd06261">
    <property type="entry name" value="TM_PBP2"/>
    <property type="match status" value="1"/>
</dbReference>
<dbReference type="AlphaFoldDB" id="A0AAN1EE09"/>
<accession>A0AAN1EE09</accession>
<evidence type="ECO:0000256" key="7">
    <source>
        <dbReference type="RuleBase" id="RU363032"/>
    </source>
</evidence>
<comment type="subcellular location">
    <subcellularLocation>
        <location evidence="1 7">Cell membrane</location>
        <topology evidence="1 7">Multi-pass membrane protein</topology>
    </subcellularLocation>
</comment>
<dbReference type="InterPro" id="IPR000515">
    <property type="entry name" value="MetI-like"/>
</dbReference>